<name>A0A9W8UHB8_AKAMU</name>
<proteinExistence type="predicted"/>
<dbReference type="AlphaFoldDB" id="A0A9W8UHB8"/>
<comment type="caution">
    <text evidence="1">The sequence shown here is derived from an EMBL/GenBank/DDBJ whole genome shotgun (WGS) entry which is preliminary data.</text>
</comment>
<protein>
    <submittedName>
        <fullName evidence="1">Uncharacterized protein</fullName>
    </submittedName>
</protein>
<accession>A0A9W8UHB8</accession>
<dbReference type="Proteomes" id="UP001144673">
    <property type="component" value="Chromosome 3"/>
</dbReference>
<dbReference type="RefSeq" id="XP_056051207.1">
    <property type="nucleotide sequence ID" value="XM_056194251.1"/>
</dbReference>
<dbReference type="EMBL" id="JAJHUN010000010">
    <property type="protein sequence ID" value="KAJ4148266.1"/>
    <property type="molecule type" value="Genomic_DNA"/>
</dbReference>
<gene>
    <name evidence="1" type="ORF">LMH87_002745</name>
</gene>
<dbReference type="KEGG" id="amus:LMH87_002745"/>
<organism evidence="1 2">
    <name type="scientific">Akanthomyces muscarius</name>
    <name type="common">Entomopathogenic fungus</name>
    <name type="synonym">Lecanicillium muscarium</name>
    <dbReference type="NCBI Taxonomy" id="2231603"/>
    <lineage>
        <taxon>Eukaryota</taxon>
        <taxon>Fungi</taxon>
        <taxon>Dikarya</taxon>
        <taxon>Ascomycota</taxon>
        <taxon>Pezizomycotina</taxon>
        <taxon>Sordariomycetes</taxon>
        <taxon>Hypocreomycetidae</taxon>
        <taxon>Hypocreales</taxon>
        <taxon>Cordycipitaceae</taxon>
        <taxon>Akanthomyces</taxon>
    </lineage>
</organism>
<sequence length="108" mass="12165">MILKTVSDRQTELAHDRSEKCTIASLTYRINTYLNATLANISDILPDLTCARFLKKELASKVRGSCQYAGKQRKGQKPSRENLSLDTGIAFNRRTHRNLTVKILKKAG</sequence>
<evidence type="ECO:0000313" key="1">
    <source>
        <dbReference type="EMBL" id="KAJ4148266.1"/>
    </source>
</evidence>
<reference evidence="1" key="1">
    <citation type="journal article" date="2023" name="Access Microbiol">
        <title>De-novo genome assembly for Akanthomyces muscarius, a biocontrol agent of insect agricultural pests.</title>
        <authorList>
            <person name="Erdos Z."/>
            <person name="Studholme D.J."/>
            <person name="Raymond B."/>
            <person name="Sharma M."/>
        </authorList>
    </citation>
    <scope>NUCLEOTIDE SEQUENCE</scope>
    <source>
        <strain evidence="1">Ve6</strain>
    </source>
</reference>
<dbReference type="GeneID" id="80889904"/>
<keyword evidence="2" id="KW-1185">Reference proteome</keyword>
<evidence type="ECO:0000313" key="2">
    <source>
        <dbReference type="Proteomes" id="UP001144673"/>
    </source>
</evidence>